<evidence type="ECO:0000313" key="2">
    <source>
        <dbReference type="EMBL" id="SVA28884.1"/>
    </source>
</evidence>
<accession>A0A381ULM0</accession>
<evidence type="ECO:0000256" key="1">
    <source>
        <dbReference type="SAM" id="MobiDB-lite"/>
    </source>
</evidence>
<protein>
    <submittedName>
        <fullName evidence="2">Uncharacterized protein</fullName>
    </submittedName>
</protein>
<sequence length="68" mass="7546">MSERKGETVNKQIDVEECVHHWILDQPNGPTSNGTCKLCGIKEEFRNSMPGSGWDRSGQARKAKQTGS</sequence>
<name>A0A381ULM0_9ZZZZ</name>
<feature type="region of interest" description="Disordered" evidence="1">
    <location>
        <begin position="46"/>
        <end position="68"/>
    </location>
</feature>
<proteinExistence type="predicted"/>
<gene>
    <name evidence="2" type="ORF">METZ01_LOCUS81738</name>
</gene>
<feature type="compositionally biased region" description="Basic residues" evidence="1">
    <location>
        <begin position="59"/>
        <end position="68"/>
    </location>
</feature>
<dbReference type="AlphaFoldDB" id="A0A381ULM0"/>
<dbReference type="EMBL" id="UINC01006660">
    <property type="protein sequence ID" value="SVA28884.1"/>
    <property type="molecule type" value="Genomic_DNA"/>
</dbReference>
<reference evidence="2" key="1">
    <citation type="submission" date="2018-05" db="EMBL/GenBank/DDBJ databases">
        <authorList>
            <person name="Lanie J.A."/>
            <person name="Ng W.-L."/>
            <person name="Kazmierczak K.M."/>
            <person name="Andrzejewski T.M."/>
            <person name="Davidsen T.M."/>
            <person name="Wayne K.J."/>
            <person name="Tettelin H."/>
            <person name="Glass J.I."/>
            <person name="Rusch D."/>
            <person name="Podicherti R."/>
            <person name="Tsui H.-C.T."/>
            <person name="Winkler M.E."/>
        </authorList>
    </citation>
    <scope>NUCLEOTIDE SEQUENCE</scope>
</reference>
<organism evidence="2">
    <name type="scientific">marine metagenome</name>
    <dbReference type="NCBI Taxonomy" id="408172"/>
    <lineage>
        <taxon>unclassified sequences</taxon>
        <taxon>metagenomes</taxon>
        <taxon>ecological metagenomes</taxon>
    </lineage>
</organism>